<feature type="domain" description="HTH bat-type" evidence="1">
    <location>
        <begin position="142"/>
        <end position="192"/>
    </location>
</feature>
<name>A0A0F2LR57_9CREN</name>
<evidence type="ECO:0000259" key="1">
    <source>
        <dbReference type="Pfam" id="PF04967"/>
    </source>
</evidence>
<dbReference type="Pfam" id="PF04967">
    <property type="entry name" value="HTH_10"/>
    <property type="match status" value="1"/>
</dbReference>
<dbReference type="InterPro" id="IPR013324">
    <property type="entry name" value="RNA_pol_sigma_r3/r4-like"/>
</dbReference>
<reference evidence="3" key="2">
    <citation type="submission" date="2022-05" db="EMBL/GenBank/DDBJ databases">
        <title>Metagenome Sequencing of an Archaeal-Dominated Microbial Community from a Hot Spring at the Los Azufres Geothermal Field, Mexico.</title>
        <authorList>
            <person name="Marin-Paredes R."/>
            <person name="Martinez-Romero E."/>
            <person name="Servin-Garciduenas L.E."/>
        </authorList>
    </citation>
    <scope>NUCLEOTIDE SEQUENCE</scope>
    <source>
        <strain evidence="3">AZ1-454</strain>
    </source>
</reference>
<accession>A0A0F2LR57</accession>
<proteinExistence type="predicted"/>
<organism evidence="2">
    <name type="scientific">Candidatus Aramenus sulfurataquae</name>
    <dbReference type="NCBI Taxonomy" id="1326980"/>
    <lineage>
        <taxon>Archaea</taxon>
        <taxon>Thermoproteota</taxon>
        <taxon>Thermoprotei</taxon>
        <taxon>Sulfolobales</taxon>
        <taxon>Sulfolobaceae</taxon>
        <taxon>Candidatus Aramenus</taxon>
    </lineage>
</organism>
<dbReference type="SUPFAM" id="SSF88659">
    <property type="entry name" value="Sigma3 and sigma4 domains of RNA polymerase sigma factors"/>
    <property type="match status" value="1"/>
</dbReference>
<dbReference type="EMBL" id="JZWS01000152">
    <property type="protein sequence ID" value="KJR78271.1"/>
    <property type="molecule type" value="Genomic_DNA"/>
</dbReference>
<dbReference type="InterPro" id="IPR007050">
    <property type="entry name" value="HTH_bacterioopsin"/>
</dbReference>
<evidence type="ECO:0000313" key="2">
    <source>
        <dbReference type="EMBL" id="KJR78271.1"/>
    </source>
</evidence>
<reference evidence="2" key="1">
    <citation type="submission" date="2015-03" db="EMBL/GenBank/DDBJ databases">
        <title>Metagenome Sequencing of an Archaeal-Dominated Microbial Community from a Hot Spring at the Los Azufres Geothermal Field, Mexico.</title>
        <authorList>
            <person name="Servin-Garciduenas L.E."/>
            <person name="Martinez-Romero E."/>
        </authorList>
    </citation>
    <scope>NUCLEOTIDE SEQUENCE [LARGE SCALE GENOMIC DNA]</scope>
    <source>
        <strain evidence="2">AZ1-454</strain>
    </source>
</reference>
<gene>
    <name evidence="3" type="ORF">TQ35_008085</name>
    <name evidence="2" type="ORF">TQ35_08180</name>
</gene>
<dbReference type="AlphaFoldDB" id="A0A0F2LR57"/>
<dbReference type="InterPro" id="IPR036388">
    <property type="entry name" value="WH-like_DNA-bd_sf"/>
</dbReference>
<comment type="caution">
    <text evidence="2">The sequence shown here is derived from an EMBL/GenBank/DDBJ whole genome shotgun (WGS) entry which is preliminary data.</text>
</comment>
<sequence>MKEPIEVTLLLEDHPCEVMNTFQKLGIKARIENVKLREEVTDHIAELKADDVVLAELRRSSLKVLRMNNEKVWIRTKGCAVCRLLYHNDVIVEKVKVVGDRKVIYKIMLPGIPSLKTFLGELNKVGVKATVLEISEVGSEKLTERQMEILKLAYKLGYFDVDRRISLKELAEKLGVSPPSLEEVLRRALKKAVKYYLEKKG</sequence>
<dbReference type="EMBL" id="JZWS02000011">
    <property type="protein sequence ID" value="MCL7344515.1"/>
    <property type="molecule type" value="Genomic_DNA"/>
</dbReference>
<dbReference type="PANTHER" id="PTHR34236">
    <property type="entry name" value="DIMETHYL SULFOXIDE REDUCTASE TRANSCRIPTIONAL ACTIVATOR"/>
    <property type="match status" value="1"/>
</dbReference>
<evidence type="ECO:0000313" key="3">
    <source>
        <dbReference type="EMBL" id="MCL7344515.1"/>
    </source>
</evidence>
<protein>
    <submittedName>
        <fullName evidence="3">Helix-turn-helix domain-containing protein</fullName>
    </submittedName>
    <submittedName>
        <fullName evidence="2">RNA polymerase sigma70</fullName>
    </submittedName>
</protein>
<dbReference type="PANTHER" id="PTHR34236:SF2">
    <property type="entry name" value="HTH BAT-TYPE DOMAIN-CONTAINING PROTEIN"/>
    <property type="match status" value="1"/>
</dbReference>
<dbReference type="PATRIC" id="fig|1326980.8.peg.502"/>
<dbReference type="Gene3D" id="1.10.10.10">
    <property type="entry name" value="Winged helix-like DNA-binding domain superfamily/Winged helix DNA-binding domain"/>
    <property type="match status" value="1"/>
</dbReference>